<protein>
    <recommendedName>
        <fullName evidence="4">SD-repeat containing protein B domain-containing protein</fullName>
    </recommendedName>
</protein>
<reference evidence="2" key="1">
    <citation type="journal article" date="2014" name="Int. J. Syst. Evol. Microbiol.">
        <title>Complete genome sequence of Corynebacterium casei LMG S-19264T (=DSM 44701T), isolated from a smear-ripened cheese.</title>
        <authorList>
            <consortium name="US DOE Joint Genome Institute (JGI-PGF)"/>
            <person name="Walter F."/>
            <person name="Albersmeier A."/>
            <person name="Kalinowski J."/>
            <person name="Ruckert C."/>
        </authorList>
    </citation>
    <scope>NUCLEOTIDE SEQUENCE</scope>
    <source>
        <strain evidence="2">KCTC 23077</strain>
    </source>
</reference>
<gene>
    <name evidence="2" type="ORF">GCM10007067_06810</name>
</gene>
<feature type="transmembrane region" description="Helical" evidence="1">
    <location>
        <begin position="21"/>
        <end position="39"/>
    </location>
</feature>
<keyword evidence="1" id="KW-0812">Transmembrane</keyword>
<organism evidence="2 3">
    <name type="scientific">Cognatilysobacter bugurensis</name>
    <dbReference type="NCBI Taxonomy" id="543356"/>
    <lineage>
        <taxon>Bacteria</taxon>
        <taxon>Pseudomonadati</taxon>
        <taxon>Pseudomonadota</taxon>
        <taxon>Gammaproteobacteria</taxon>
        <taxon>Lysobacterales</taxon>
        <taxon>Lysobacteraceae</taxon>
        <taxon>Cognatilysobacter</taxon>
    </lineage>
</organism>
<keyword evidence="1" id="KW-0472">Membrane</keyword>
<dbReference type="Gene3D" id="2.60.40.10">
    <property type="entry name" value="Immunoglobulins"/>
    <property type="match status" value="1"/>
</dbReference>
<evidence type="ECO:0000256" key="1">
    <source>
        <dbReference type="SAM" id="Phobius"/>
    </source>
</evidence>
<evidence type="ECO:0000313" key="2">
    <source>
        <dbReference type="EMBL" id="GHA72846.1"/>
    </source>
</evidence>
<proteinExistence type="predicted"/>
<name>A0A918SUQ3_9GAMM</name>
<dbReference type="InterPro" id="IPR013783">
    <property type="entry name" value="Ig-like_fold"/>
</dbReference>
<keyword evidence="1" id="KW-1133">Transmembrane helix</keyword>
<sequence length="305" mass="32420">MGGVIAVREIPMKTSSSLRRIAISAAIVAGLTAGIGFATEPTSCNLKVVKFYDKNANGLYDAGDRVIVGWPMTLGRAGSEARSTQLTNSSGQARWSLLPAGGGYWVGEAMPVESNWVQSAPVDADGNPVNPVTDVTLIAGRSKVIKFGNYCLAPSGGRTPGFWSNKNGRARLLDELDGAEEELALLRDLNLVDGNGLPFDPTTAEEVQAWINKTNATNMAAKLSSHLAAMVLNREAGFVNGTRTYLPFGGTINELIALANESLARDQFTPTGDEERAIQEQLKDHLDALNNGANAVAAKPCKRTF</sequence>
<dbReference type="AlphaFoldDB" id="A0A918SUQ3"/>
<dbReference type="EMBL" id="BMYD01000001">
    <property type="protein sequence ID" value="GHA72846.1"/>
    <property type="molecule type" value="Genomic_DNA"/>
</dbReference>
<evidence type="ECO:0008006" key="4">
    <source>
        <dbReference type="Google" id="ProtNLM"/>
    </source>
</evidence>
<keyword evidence="3" id="KW-1185">Reference proteome</keyword>
<comment type="caution">
    <text evidence="2">The sequence shown here is derived from an EMBL/GenBank/DDBJ whole genome shotgun (WGS) entry which is preliminary data.</text>
</comment>
<dbReference type="Proteomes" id="UP000646426">
    <property type="component" value="Unassembled WGS sequence"/>
</dbReference>
<reference evidence="2" key="2">
    <citation type="submission" date="2020-09" db="EMBL/GenBank/DDBJ databases">
        <authorList>
            <person name="Sun Q."/>
            <person name="Kim S."/>
        </authorList>
    </citation>
    <scope>NUCLEOTIDE SEQUENCE</scope>
    <source>
        <strain evidence="2">KCTC 23077</strain>
    </source>
</reference>
<accession>A0A918SUQ3</accession>
<evidence type="ECO:0000313" key="3">
    <source>
        <dbReference type="Proteomes" id="UP000646426"/>
    </source>
</evidence>